<reference evidence="2" key="1">
    <citation type="journal article" date="2023" name="PLoS Negl. Trop. Dis.">
        <title>A genome sequence for Biomphalaria pfeifferi, the major vector snail for the human-infecting parasite Schistosoma mansoni.</title>
        <authorList>
            <person name="Bu L."/>
            <person name="Lu L."/>
            <person name="Laidemitt M.R."/>
            <person name="Zhang S.M."/>
            <person name="Mutuku M."/>
            <person name="Mkoji G."/>
            <person name="Steinauer M."/>
            <person name="Loker E.S."/>
        </authorList>
    </citation>
    <scope>NUCLEOTIDE SEQUENCE</scope>
    <source>
        <strain evidence="2">KasaAsao</strain>
    </source>
</reference>
<dbReference type="SMART" id="SM00454">
    <property type="entry name" value="SAM"/>
    <property type="match status" value="1"/>
</dbReference>
<evidence type="ECO:0000313" key="3">
    <source>
        <dbReference type="Proteomes" id="UP001233172"/>
    </source>
</evidence>
<dbReference type="InterPro" id="IPR001660">
    <property type="entry name" value="SAM"/>
</dbReference>
<protein>
    <recommendedName>
        <fullName evidence="1">SAM domain-containing protein</fullName>
    </recommendedName>
</protein>
<dbReference type="PROSITE" id="PS50105">
    <property type="entry name" value="SAM_DOMAIN"/>
    <property type="match status" value="1"/>
</dbReference>
<name>A0AAD8EW38_BIOPF</name>
<comment type="caution">
    <text evidence="2">The sequence shown here is derived from an EMBL/GenBank/DDBJ whole genome shotgun (WGS) entry which is preliminary data.</text>
</comment>
<dbReference type="SUPFAM" id="SSF47769">
    <property type="entry name" value="SAM/Pointed domain"/>
    <property type="match status" value="1"/>
</dbReference>
<evidence type="ECO:0000313" key="2">
    <source>
        <dbReference type="EMBL" id="KAK0042095.1"/>
    </source>
</evidence>
<reference evidence="2" key="2">
    <citation type="submission" date="2023-04" db="EMBL/GenBank/DDBJ databases">
        <authorList>
            <person name="Bu L."/>
            <person name="Lu L."/>
            <person name="Laidemitt M.R."/>
            <person name="Zhang S.M."/>
            <person name="Mutuku M."/>
            <person name="Mkoji G."/>
            <person name="Steinauer M."/>
            <person name="Loker E.S."/>
        </authorList>
    </citation>
    <scope>NUCLEOTIDE SEQUENCE</scope>
    <source>
        <strain evidence="2">KasaAsao</strain>
        <tissue evidence="2">Whole Snail</tissue>
    </source>
</reference>
<dbReference type="InterPro" id="IPR013761">
    <property type="entry name" value="SAM/pointed_sf"/>
</dbReference>
<keyword evidence="3" id="KW-1185">Reference proteome</keyword>
<dbReference type="Proteomes" id="UP001233172">
    <property type="component" value="Unassembled WGS sequence"/>
</dbReference>
<evidence type="ECO:0000259" key="1">
    <source>
        <dbReference type="PROSITE" id="PS50105"/>
    </source>
</evidence>
<dbReference type="Pfam" id="PF00536">
    <property type="entry name" value="SAM_1"/>
    <property type="match status" value="1"/>
</dbReference>
<feature type="domain" description="SAM" evidence="1">
    <location>
        <begin position="84"/>
        <end position="147"/>
    </location>
</feature>
<gene>
    <name evidence="2" type="ORF">Bpfe_028504</name>
</gene>
<organism evidence="2 3">
    <name type="scientific">Biomphalaria pfeifferi</name>
    <name type="common">Bloodfluke planorb</name>
    <name type="synonym">Freshwater snail</name>
    <dbReference type="NCBI Taxonomy" id="112525"/>
    <lineage>
        <taxon>Eukaryota</taxon>
        <taxon>Metazoa</taxon>
        <taxon>Spiralia</taxon>
        <taxon>Lophotrochozoa</taxon>
        <taxon>Mollusca</taxon>
        <taxon>Gastropoda</taxon>
        <taxon>Heterobranchia</taxon>
        <taxon>Euthyneura</taxon>
        <taxon>Panpulmonata</taxon>
        <taxon>Hygrophila</taxon>
        <taxon>Lymnaeoidea</taxon>
        <taxon>Planorbidae</taxon>
        <taxon>Biomphalaria</taxon>
    </lineage>
</organism>
<dbReference type="EMBL" id="JASAOG010000252">
    <property type="protein sequence ID" value="KAK0042095.1"/>
    <property type="molecule type" value="Genomic_DNA"/>
</dbReference>
<sequence length="221" mass="25601">MNGSKTTKGRRCLPHKESAGGFVSTYLTNAHMSFTSNSGRLEGNKNVSYMGMLRQCLPRRDLASEEAKKIASRYSIDKPDFYFANHHQVGNWAASVGLGEFSPLFVHYLINGRRLLTLDALALEKLGSRNVEKNLRMENAIRDLRHQLLRESETFETLPYFTTQALNLGRWPPQRYHRQLFQFTDPWLTENYNFLDISANDLCLRLKNHYPPRPYMNTRAI</sequence>
<accession>A0AAD8EW38</accession>
<dbReference type="Gene3D" id="1.10.150.50">
    <property type="entry name" value="Transcription Factor, Ets-1"/>
    <property type="match status" value="1"/>
</dbReference>
<dbReference type="AlphaFoldDB" id="A0AAD8EW38"/>
<proteinExistence type="predicted"/>